<dbReference type="PROSITE" id="PS00134">
    <property type="entry name" value="TRYPSIN_HIS"/>
    <property type="match status" value="1"/>
</dbReference>
<dbReference type="STRING" id="32473.ENSXCOP00000024875"/>
<sequence length="87" mass="9810">MALLKVLLLLLLLGLGEITGAHDCDDTERLYHVRLRRSKGTERFRCGGSLIHSEWILTAAHCWKLEPGWQSGFLCVHYNLTFSAGLT</sequence>
<reference evidence="3" key="2">
    <citation type="submission" date="2025-09" db="UniProtKB">
        <authorList>
            <consortium name="Ensembl"/>
        </authorList>
    </citation>
    <scope>IDENTIFICATION</scope>
</reference>
<dbReference type="InterPro" id="IPR043504">
    <property type="entry name" value="Peptidase_S1_PA_chymotrypsin"/>
</dbReference>
<keyword evidence="4" id="KW-1185">Reference proteome</keyword>
<keyword evidence="1" id="KW-0732">Signal</keyword>
<organism evidence="3 4">
    <name type="scientific">Xiphophorus couchianus</name>
    <name type="common">Monterrey platyfish</name>
    <dbReference type="NCBI Taxonomy" id="32473"/>
    <lineage>
        <taxon>Eukaryota</taxon>
        <taxon>Metazoa</taxon>
        <taxon>Chordata</taxon>
        <taxon>Craniata</taxon>
        <taxon>Vertebrata</taxon>
        <taxon>Euteleostomi</taxon>
        <taxon>Actinopterygii</taxon>
        <taxon>Neopterygii</taxon>
        <taxon>Teleostei</taxon>
        <taxon>Neoteleostei</taxon>
        <taxon>Acanthomorphata</taxon>
        <taxon>Ovalentaria</taxon>
        <taxon>Atherinomorphae</taxon>
        <taxon>Cyprinodontiformes</taxon>
        <taxon>Poeciliidae</taxon>
        <taxon>Poeciliinae</taxon>
        <taxon>Xiphophorus</taxon>
    </lineage>
</organism>
<evidence type="ECO:0000259" key="2">
    <source>
        <dbReference type="Pfam" id="PF00089"/>
    </source>
</evidence>
<dbReference type="Proteomes" id="UP000261380">
    <property type="component" value="Unplaced"/>
</dbReference>
<dbReference type="Gene3D" id="2.40.10.10">
    <property type="entry name" value="Trypsin-like serine proteases"/>
    <property type="match status" value="1"/>
</dbReference>
<dbReference type="SUPFAM" id="SSF50494">
    <property type="entry name" value="Trypsin-like serine proteases"/>
    <property type="match status" value="1"/>
</dbReference>
<dbReference type="AlphaFoldDB" id="A0A3B5MXR9"/>
<dbReference type="InterPro" id="IPR018114">
    <property type="entry name" value="TRYPSIN_HIS"/>
</dbReference>
<dbReference type="GeneTree" id="ENSGT01150000287084"/>
<name>A0A3B5MXR9_9TELE</name>
<proteinExistence type="predicted"/>
<feature type="chain" id="PRO_5017245010" description="Peptidase S1 domain-containing protein" evidence="1">
    <location>
        <begin position="22"/>
        <end position="87"/>
    </location>
</feature>
<dbReference type="Ensembl" id="ENSXCOT00000025176.1">
    <property type="protein sequence ID" value="ENSXCOP00000024875.1"/>
    <property type="gene ID" value="ENSXCOG00000018569.1"/>
</dbReference>
<protein>
    <recommendedName>
        <fullName evidence="2">Peptidase S1 domain-containing protein</fullName>
    </recommendedName>
</protein>
<dbReference type="GO" id="GO:0006508">
    <property type="term" value="P:proteolysis"/>
    <property type="evidence" value="ECO:0007669"/>
    <property type="project" value="InterPro"/>
</dbReference>
<accession>A0A3B5MXR9</accession>
<evidence type="ECO:0000313" key="4">
    <source>
        <dbReference type="Proteomes" id="UP000261380"/>
    </source>
</evidence>
<evidence type="ECO:0000256" key="1">
    <source>
        <dbReference type="SAM" id="SignalP"/>
    </source>
</evidence>
<feature type="domain" description="Peptidase S1" evidence="2">
    <location>
        <begin position="18"/>
        <end position="64"/>
    </location>
</feature>
<reference evidence="3" key="1">
    <citation type="submission" date="2025-08" db="UniProtKB">
        <authorList>
            <consortium name="Ensembl"/>
        </authorList>
    </citation>
    <scope>IDENTIFICATION</scope>
</reference>
<dbReference type="InterPro" id="IPR001254">
    <property type="entry name" value="Trypsin_dom"/>
</dbReference>
<dbReference type="Pfam" id="PF00089">
    <property type="entry name" value="Trypsin"/>
    <property type="match status" value="1"/>
</dbReference>
<evidence type="ECO:0000313" key="3">
    <source>
        <dbReference type="Ensembl" id="ENSXCOP00000024875.1"/>
    </source>
</evidence>
<dbReference type="InterPro" id="IPR009003">
    <property type="entry name" value="Peptidase_S1_PA"/>
</dbReference>
<dbReference type="GO" id="GO:0004252">
    <property type="term" value="F:serine-type endopeptidase activity"/>
    <property type="evidence" value="ECO:0007669"/>
    <property type="project" value="InterPro"/>
</dbReference>
<feature type="signal peptide" evidence="1">
    <location>
        <begin position="1"/>
        <end position="21"/>
    </location>
</feature>